<feature type="non-terminal residue" evidence="2">
    <location>
        <position position="1"/>
    </location>
</feature>
<feature type="region of interest" description="Disordered" evidence="1">
    <location>
        <begin position="78"/>
        <end position="134"/>
    </location>
</feature>
<proteinExistence type="predicted"/>
<evidence type="ECO:0000313" key="3">
    <source>
        <dbReference type="Proteomes" id="UP000269945"/>
    </source>
</evidence>
<feature type="compositionally biased region" description="Basic residues" evidence="1">
    <location>
        <begin position="15"/>
        <end position="24"/>
    </location>
</feature>
<dbReference type="AlphaFoldDB" id="A0A9X9PV30"/>
<comment type="caution">
    <text evidence="2">The sequence shown here is derived from an EMBL/GenBank/DDBJ whole genome shotgun (WGS) entry which is preliminary data.</text>
</comment>
<feature type="region of interest" description="Disordered" evidence="1">
    <location>
        <begin position="1"/>
        <end position="25"/>
    </location>
</feature>
<feature type="non-terminal residue" evidence="2">
    <location>
        <position position="134"/>
    </location>
</feature>
<dbReference type="Proteomes" id="UP000269945">
    <property type="component" value="Unassembled WGS sequence"/>
</dbReference>
<gene>
    <name evidence="2" type="ORF">BN2614_LOCUS1</name>
</gene>
<reference evidence="2 3" key="1">
    <citation type="submission" date="2018-10" db="EMBL/GenBank/DDBJ databases">
        <authorList>
            <person name="Ekblom R."/>
            <person name="Jareborg N."/>
        </authorList>
    </citation>
    <scope>NUCLEOTIDE SEQUENCE [LARGE SCALE GENOMIC DNA]</scope>
    <source>
        <tissue evidence="2">Muscle</tissue>
    </source>
</reference>
<name>A0A9X9PV30_GULGU</name>
<dbReference type="EMBL" id="CYRY02003100">
    <property type="protein sequence ID" value="VCW67771.1"/>
    <property type="molecule type" value="Genomic_DNA"/>
</dbReference>
<protein>
    <submittedName>
        <fullName evidence="2">Uncharacterized protein</fullName>
    </submittedName>
</protein>
<keyword evidence="3" id="KW-1185">Reference proteome</keyword>
<sequence>AAAAAAGGVRAEGGHRRRGRRGRGLRACEVRAAHAQRTCGAALPRGQGPVPGNASTAAANGPERRAWSAWEAWASGAPWPSWLPRKTRHRKARTPWTAWPRRPPWLFPDGQGWSPRAPGQGWATRTARASGRAR</sequence>
<feature type="region of interest" description="Disordered" evidence="1">
    <location>
        <begin position="39"/>
        <end position="63"/>
    </location>
</feature>
<evidence type="ECO:0000256" key="1">
    <source>
        <dbReference type="SAM" id="MobiDB-lite"/>
    </source>
</evidence>
<feature type="compositionally biased region" description="Low complexity" evidence="1">
    <location>
        <begin position="123"/>
        <end position="134"/>
    </location>
</feature>
<accession>A0A9X9PV30</accession>
<organism evidence="2 3">
    <name type="scientific">Gulo gulo</name>
    <name type="common">Wolverine</name>
    <name type="synonym">Gluton</name>
    <dbReference type="NCBI Taxonomy" id="48420"/>
    <lineage>
        <taxon>Eukaryota</taxon>
        <taxon>Metazoa</taxon>
        <taxon>Chordata</taxon>
        <taxon>Craniata</taxon>
        <taxon>Vertebrata</taxon>
        <taxon>Euteleostomi</taxon>
        <taxon>Mammalia</taxon>
        <taxon>Eutheria</taxon>
        <taxon>Laurasiatheria</taxon>
        <taxon>Carnivora</taxon>
        <taxon>Caniformia</taxon>
        <taxon>Musteloidea</taxon>
        <taxon>Mustelidae</taxon>
        <taxon>Guloninae</taxon>
        <taxon>Gulo</taxon>
    </lineage>
</organism>
<evidence type="ECO:0000313" key="2">
    <source>
        <dbReference type="EMBL" id="VCW67771.1"/>
    </source>
</evidence>